<feature type="transmembrane region" description="Helical" evidence="14">
    <location>
        <begin position="143"/>
        <end position="163"/>
    </location>
</feature>
<dbReference type="PROSITE" id="PS00943">
    <property type="entry name" value="UBIA"/>
    <property type="match status" value="1"/>
</dbReference>
<keyword evidence="6 14" id="KW-0812">Transmembrane</keyword>
<evidence type="ECO:0000256" key="8">
    <source>
        <dbReference type="ARBA" id="ARBA00023133"/>
    </source>
</evidence>
<comment type="similarity">
    <text evidence="14">Belongs to the UbiA prenyltransferase family. Protoheme IX farnesyltransferase subfamily.</text>
</comment>
<dbReference type="OrthoDB" id="9814417at2"/>
<dbReference type="AlphaFoldDB" id="A0A1M6JHT1"/>
<keyword evidence="5 14" id="KW-0808">Transferase</keyword>
<dbReference type="Proteomes" id="UP000184171">
    <property type="component" value="Unassembled WGS sequence"/>
</dbReference>
<dbReference type="HAMAP" id="MF_00154">
    <property type="entry name" value="CyoE_CtaB"/>
    <property type="match status" value="1"/>
</dbReference>
<dbReference type="EC" id="2.5.1.141" evidence="3 14"/>
<dbReference type="UniPathway" id="UPA00834">
    <property type="reaction ID" value="UER00712"/>
</dbReference>
<dbReference type="InterPro" id="IPR000537">
    <property type="entry name" value="UbiA_prenyltransferase"/>
</dbReference>
<sequence>MAKLQTTTIPLNQLLLRLNDLRLLTRAELSGMVAFAALTGNLFGAQRWSLESFQVCFAVLLLAAGCSALNQWQERDLDARMQRTRNRPLPAGTLPPSAALFLTAVLLVCGLLLLAFLPSQLPLLLGLLAIIWYNAIYTPLKRVTAFAALPGAICGALPPLIGWTAAGESLLDVKIISLFITLFLWQVPHSWLLLCHYRKDLQLSGLPNLFTTFSTQRLMRINSYWLLALLFCYLQFPLFGYLGSASFRAVFLAGLAAIGLAIFSESRQKQPKAKKLFHLTNLSMTLLLLLLLLDNSFAGF</sequence>
<name>A0A1M6JHT1_MALRU</name>
<dbReference type="RefSeq" id="WP_072909028.1">
    <property type="nucleotide sequence ID" value="NZ_FQZT01000008.1"/>
</dbReference>
<evidence type="ECO:0000256" key="2">
    <source>
        <dbReference type="ARBA" id="ARBA00004919"/>
    </source>
</evidence>
<accession>A0A1M6JHT1</accession>
<dbReference type="GO" id="GO:0008495">
    <property type="term" value="F:protoheme IX farnesyltransferase activity"/>
    <property type="evidence" value="ECO:0007669"/>
    <property type="project" value="UniProtKB-UniRule"/>
</dbReference>
<keyword evidence="16" id="KW-1185">Reference proteome</keyword>
<feature type="transmembrane region" description="Helical" evidence="14">
    <location>
        <begin position="120"/>
        <end position="136"/>
    </location>
</feature>
<dbReference type="InterPro" id="IPR006369">
    <property type="entry name" value="Protohaem_IX_farnesylTrfase"/>
</dbReference>
<comment type="miscellaneous">
    <text evidence="14">Carbon 2 of the heme B porphyrin ring is defined according to the Fischer nomenclature.</text>
</comment>
<evidence type="ECO:0000256" key="3">
    <source>
        <dbReference type="ARBA" id="ARBA00012292"/>
    </source>
</evidence>
<keyword evidence="7 14" id="KW-1133">Transmembrane helix</keyword>
<evidence type="ECO:0000256" key="11">
    <source>
        <dbReference type="ARBA" id="ARBA00040810"/>
    </source>
</evidence>
<comment type="function">
    <text evidence="14">Converts heme B (protoheme IX) to heme O by substitution of the vinyl group on carbon 2 of heme B porphyrin ring with a hydroxyethyl farnesyl side group.</text>
</comment>
<feature type="transmembrane region" description="Helical" evidence="14">
    <location>
        <begin position="52"/>
        <end position="72"/>
    </location>
</feature>
<comment type="catalytic activity">
    <reaction evidence="13 14">
        <text>heme b + (2E,6E)-farnesyl diphosphate + H2O = Fe(II)-heme o + diphosphate</text>
        <dbReference type="Rhea" id="RHEA:28070"/>
        <dbReference type="ChEBI" id="CHEBI:15377"/>
        <dbReference type="ChEBI" id="CHEBI:33019"/>
        <dbReference type="ChEBI" id="CHEBI:60344"/>
        <dbReference type="ChEBI" id="CHEBI:60530"/>
        <dbReference type="ChEBI" id="CHEBI:175763"/>
        <dbReference type="EC" id="2.5.1.141"/>
    </reaction>
</comment>
<evidence type="ECO:0000256" key="9">
    <source>
        <dbReference type="ARBA" id="ARBA00023136"/>
    </source>
</evidence>
<dbReference type="GO" id="GO:0005886">
    <property type="term" value="C:plasma membrane"/>
    <property type="evidence" value="ECO:0007669"/>
    <property type="project" value="UniProtKB-SubCell"/>
</dbReference>
<dbReference type="InterPro" id="IPR030470">
    <property type="entry name" value="UbiA_prenylTrfase_CS"/>
</dbReference>
<evidence type="ECO:0000313" key="16">
    <source>
        <dbReference type="Proteomes" id="UP000184171"/>
    </source>
</evidence>
<evidence type="ECO:0000256" key="12">
    <source>
        <dbReference type="ARBA" id="ARBA00042475"/>
    </source>
</evidence>
<evidence type="ECO:0000256" key="6">
    <source>
        <dbReference type="ARBA" id="ARBA00022692"/>
    </source>
</evidence>
<keyword evidence="9 14" id="KW-0472">Membrane</keyword>
<evidence type="ECO:0000256" key="7">
    <source>
        <dbReference type="ARBA" id="ARBA00022989"/>
    </source>
</evidence>
<evidence type="ECO:0000256" key="14">
    <source>
        <dbReference type="HAMAP-Rule" id="MF_00154"/>
    </source>
</evidence>
<feature type="transmembrane region" description="Helical" evidence="14">
    <location>
        <begin position="27"/>
        <end position="46"/>
    </location>
</feature>
<evidence type="ECO:0000256" key="10">
    <source>
        <dbReference type="ARBA" id="ARBA00030253"/>
    </source>
</evidence>
<evidence type="ECO:0000256" key="5">
    <source>
        <dbReference type="ARBA" id="ARBA00022679"/>
    </source>
</evidence>
<reference evidence="15 16" key="1">
    <citation type="submission" date="2016-11" db="EMBL/GenBank/DDBJ databases">
        <authorList>
            <person name="Jaros S."/>
            <person name="Januszkiewicz K."/>
            <person name="Wedrychowicz H."/>
        </authorList>
    </citation>
    <scope>NUCLEOTIDE SEQUENCE [LARGE SCALE GENOMIC DNA]</scope>
    <source>
        <strain evidence="15 16">DSM 5091</strain>
    </source>
</reference>
<keyword evidence="4 14" id="KW-1003">Cell membrane</keyword>
<dbReference type="EMBL" id="FQZT01000008">
    <property type="protein sequence ID" value="SHJ46254.1"/>
    <property type="molecule type" value="Genomic_DNA"/>
</dbReference>
<protein>
    <recommendedName>
        <fullName evidence="11 14">Protoheme IX farnesyltransferase</fullName>
        <ecNumber evidence="3 14">2.5.1.141</ecNumber>
    </recommendedName>
    <alternativeName>
        <fullName evidence="12 14">Heme B farnesyltransferase</fullName>
    </alternativeName>
    <alternativeName>
        <fullName evidence="10 14">Heme O synthase</fullName>
    </alternativeName>
</protein>
<dbReference type="PANTHER" id="PTHR43448:SF7">
    <property type="entry name" value="4-HYDROXYBENZOATE SOLANESYLTRANSFERASE"/>
    <property type="match status" value="1"/>
</dbReference>
<evidence type="ECO:0000256" key="1">
    <source>
        <dbReference type="ARBA" id="ARBA00004651"/>
    </source>
</evidence>
<evidence type="ECO:0000256" key="4">
    <source>
        <dbReference type="ARBA" id="ARBA00022475"/>
    </source>
</evidence>
<keyword evidence="8 14" id="KW-0350">Heme biosynthesis</keyword>
<dbReference type="Pfam" id="PF01040">
    <property type="entry name" value="UbiA"/>
    <property type="match status" value="1"/>
</dbReference>
<dbReference type="InterPro" id="IPR044878">
    <property type="entry name" value="UbiA_sf"/>
</dbReference>
<feature type="transmembrane region" description="Helical" evidence="14">
    <location>
        <begin position="276"/>
        <end position="293"/>
    </location>
</feature>
<gene>
    <name evidence="14" type="primary">ctaB</name>
    <name evidence="15" type="ORF">SAMN02745165_02454</name>
</gene>
<dbReference type="GO" id="GO:0048034">
    <property type="term" value="P:heme O biosynthetic process"/>
    <property type="evidence" value="ECO:0007669"/>
    <property type="project" value="UniProtKB-UniRule"/>
</dbReference>
<feature type="transmembrane region" description="Helical" evidence="14">
    <location>
        <begin position="247"/>
        <end position="264"/>
    </location>
</feature>
<proteinExistence type="inferred from homology"/>
<feature type="transmembrane region" description="Helical" evidence="14">
    <location>
        <begin position="224"/>
        <end position="241"/>
    </location>
</feature>
<comment type="subcellular location">
    <subcellularLocation>
        <location evidence="1 14">Cell membrane</location>
        <topology evidence="1 14">Multi-pass membrane protein</topology>
    </subcellularLocation>
</comment>
<dbReference type="PANTHER" id="PTHR43448">
    <property type="entry name" value="PROTOHEME IX FARNESYLTRANSFERASE, MITOCHONDRIAL"/>
    <property type="match status" value="1"/>
</dbReference>
<dbReference type="Gene3D" id="1.10.357.140">
    <property type="entry name" value="UbiA prenyltransferase"/>
    <property type="match status" value="1"/>
</dbReference>
<dbReference type="STRING" id="1122189.SAMN02745165_02454"/>
<evidence type="ECO:0000256" key="13">
    <source>
        <dbReference type="ARBA" id="ARBA00047690"/>
    </source>
</evidence>
<evidence type="ECO:0000313" key="15">
    <source>
        <dbReference type="EMBL" id="SHJ46254.1"/>
    </source>
</evidence>
<dbReference type="CDD" id="cd13957">
    <property type="entry name" value="PT_UbiA_Cox10"/>
    <property type="match status" value="1"/>
</dbReference>
<organism evidence="15 16">
    <name type="scientific">Malonomonas rubra DSM 5091</name>
    <dbReference type="NCBI Taxonomy" id="1122189"/>
    <lineage>
        <taxon>Bacteria</taxon>
        <taxon>Pseudomonadati</taxon>
        <taxon>Thermodesulfobacteriota</taxon>
        <taxon>Desulfuromonadia</taxon>
        <taxon>Desulfuromonadales</taxon>
        <taxon>Geopsychrobacteraceae</taxon>
        <taxon>Malonomonas</taxon>
    </lineage>
</organism>
<feature type="transmembrane region" description="Helical" evidence="14">
    <location>
        <begin position="175"/>
        <end position="194"/>
    </location>
</feature>
<comment type="pathway">
    <text evidence="2 14">Porphyrin-containing compound metabolism; heme O biosynthesis; heme O from protoheme: step 1/1.</text>
</comment>
<feature type="transmembrane region" description="Helical" evidence="14">
    <location>
        <begin position="93"/>
        <end position="114"/>
    </location>
</feature>